<accession>A0A6N8KZN8</accession>
<protein>
    <submittedName>
        <fullName evidence="2">Uncharacterized protein</fullName>
    </submittedName>
</protein>
<evidence type="ECO:0000256" key="1">
    <source>
        <dbReference type="SAM" id="SignalP"/>
    </source>
</evidence>
<name>A0A6N8KZN8_9SPHI</name>
<dbReference type="AlphaFoldDB" id="A0A6N8KZN8"/>
<dbReference type="RefSeq" id="WP_160369266.1">
    <property type="nucleotide sequence ID" value="NZ_WSQA01000007.1"/>
</dbReference>
<evidence type="ECO:0000313" key="3">
    <source>
        <dbReference type="Proteomes" id="UP000435036"/>
    </source>
</evidence>
<dbReference type="PROSITE" id="PS51257">
    <property type="entry name" value="PROKAR_LIPOPROTEIN"/>
    <property type="match status" value="1"/>
</dbReference>
<proteinExistence type="predicted"/>
<feature type="signal peptide" evidence="1">
    <location>
        <begin position="1"/>
        <end position="24"/>
    </location>
</feature>
<feature type="chain" id="PRO_5027014221" evidence="1">
    <location>
        <begin position="25"/>
        <end position="269"/>
    </location>
</feature>
<organism evidence="2 3">
    <name type="scientific">Sphingobacterium humi</name>
    <dbReference type="NCBI Taxonomy" id="1796905"/>
    <lineage>
        <taxon>Bacteria</taxon>
        <taxon>Pseudomonadati</taxon>
        <taxon>Bacteroidota</taxon>
        <taxon>Sphingobacteriia</taxon>
        <taxon>Sphingobacteriales</taxon>
        <taxon>Sphingobacteriaceae</taxon>
        <taxon>Sphingobacterium</taxon>
    </lineage>
</organism>
<sequence>MKSLSTPILFFLLACFLAPFTLMAHVPQVAVSARMQQQGLTFKSTYIWSAYFKATSNEDLLAQLHLFQIEEVFLSPGAEDSDKIRSFIALMKANGIRIYRLIGENSYVQKDNGFQDLKKKLINLKAVGYTGVHLDVEPHALSDYKDNLNLYTNRFNELIDSTKTWCNYQQIDINISIPMHTQASTAILLAQLNIPAYIMAYENPNVLKLIQRTVDLRAQLQDNFVWVLRTIDYASVGQIADVQTTLQQHGILKTGIYELKTLYQGFYIP</sequence>
<dbReference type="OrthoDB" id="7054537at2"/>
<reference evidence="2 3" key="1">
    <citation type="submission" date="2019-12" db="EMBL/GenBank/DDBJ databases">
        <authorList>
            <person name="Dong K."/>
        </authorList>
    </citation>
    <scope>NUCLEOTIDE SEQUENCE [LARGE SCALE GENOMIC DNA]</scope>
    <source>
        <strain evidence="2 3">JCM 31225</strain>
    </source>
</reference>
<evidence type="ECO:0000313" key="2">
    <source>
        <dbReference type="EMBL" id="MVZ62537.1"/>
    </source>
</evidence>
<keyword evidence="1" id="KW-0732">Signal</keyword>
<comment type="caution">
    <text evidence="2">The sequence shown here is derived from an EMBL/GenBank/DDBJ whole genome shotgun (WGS) entry which is preliminary data.</text>
</comment>
<dbReference type="EMBL" id="WSQA01000007">
    <property type="protein sequence ID" value="MVZ62537.1"/>
    <property type="molecule type" value="Genomic_DNA"/>
</dbReference>
<keyword evidence="3" id="KW-1185">Reference proteome</keyword>
<gene>
    <name evidence="2" type="ORF">GQF63_10920</name>
</gene>
<dbReference type="Proteomes" id="UP000435036">
    <property type="component" value="Unassembled WGS sequence"/>
</dbReference>